<comment type="caution">
    <text evidence="3">The sequence shown here is derived from an EMBL/GenBank/DDBJ whole genome shotgun (WGS) entry which is preliminary data.</text>
</comment>
<dbReference type="NCBIfam" id="NF033510">
    <property type="entry name" value="Ca_tandemer"/>
    <property type="match status" value="1"/>
</dbReference>
<dbReference type="InterPro" id="IPR013783">
    <property type="entry name" value="Ig-like_fold"/>
</dbReference>
<feature type="compositionally biased region" description="Polar residues" evidence="1">
    <location>
        <begin position="115"/>
        <end position="124"/>
    </location>
</feature>
<feature type="compositionally biased region" description="Polar residues" evidence="1">
    <location>
        <begin position="67"/>
        <end position="80"/>
    </location>
</feature>
<dbReference type="Proteomes" id="UP000256337">
    <property type="component" value="Unassembled WGS sequence"/>
</dbReference>
<organism evidence="3 4">
    <name type="scientific">Staphylococcus felis</name>
    <dbReference type="NCBI Taxonomy" id="46127"/>
    <lineage>
        <taxon>Bacteria</taxon>
        <taxon>Bacillati</taxon>
        <taxon>Bacillota</taxon>
        <taxon>Bacilli</taxon>
        <taxon>Bacillales</taxon>
        <taxon>Staphylococcaceae</taxon>
        <taxon>Staphylococcus</taxon>
    </lineage>
</organism>
<protein>
    <submittedName>
        <fullName evidence="3">Class A beta-lactamase</fullName>
    </submittedName>
</protein>
<feature type="region of interest" description="Disordered" evidence="1">
    <location>
        <begin position="67"/>
        <end position="124"/>
    </location>
</feature>
<feature type="domain" description="Bacterial Ig" evidence="2">
    <location>
        <begin position="83"/>
        <end position="124"/>
    </location>
</feature>
<feature type="domain" description="Bacterial Ig" evidence="2">
    <location>
        <begin position="1"/>
        <end position="80"/>
    </location>
</feature>
<sequence length="124" mass="12542">PTVDPVTSETEVITGTGEAGSTVTVTFPDGTTVTGTVNGEGRYEVKIPDTMELKGGETIKVTITEEAGNQSEETTTTVEDQTAPEAPTVDPVTSGTEVITGTGESGSTVTVTFPDGTTATGTVN</sequence>
<evidence type="ECO:0000313" key="4">
    <source>
        <dbReference type="Proteomes" id="UP000256337"/>
    </source>
</evidence>
<accession>A0AAX1RVY6</accession>
<evidence type="ECO:0000313" key="3">
    <source>
        <dbReference type="EMBL" id="REI21214.1"/>
    </source>
</evidence>
<feature type="non-terminal residue" evidence="3">
    <location>
        <position position="1"/>
    </location>
</feature>
<dbReference type="Gene3D" id="2.60.40.10">
    <property type="entry name" value="Immunoglobulins"/>
    <property type="match status" value="2"/>
</dbReference>
<feature type="compositionally biased region" description="Low complexity" evidence="1">
    <location>
        <begin position="92"/>
        <end position="112"/>
    </location>
</feature>
<dbReference type="RefSeq" id="WP_238673158.1">
    <property type="nucleotide sequence ID" value="NZ_QKYD01000112.1"/>
</dbReference>
<reference evidence="3 4" key="1">
    <citation type="journal article" date="2018" name="Vet. Microbiol.">
        <title>Characterisation of Staphylococcus felis isolated from cats using whole genome sequencing.</title>
        <authorList>
            <person name="Worthing K."/>
            <person name="Pang S."/>
            <person name="Trott D.J."/>
            <person name="Abraham S."/>
            <person name="Coombs G.W."/>
            <person name="Jordan D."/>
            <person name="McIntyre L."/>
            <person name="Davies M.R."/>
            <person name="Norris J."/>
        </authorList>
    </citation>
    <scope>NUCLEOTIDE SEQUENCE [LARGE SCALE GENOMIC DNA]</scope>
    <source>
        <strain evidence="3 4">F25</strain>
    </source>
</reference>
<name>A0AAX1RVY6_9STAP</name>
<evidence type="ECO:0000259" key="2">
    <source>
        <dbReference type="Pfam" id="PF17936"/>
    </source>
</evidence>
<proteinExistence type="predicted"/>
<dbReference type="Pfam" id="PF17936">
    <property type="entry name" value="Big_6"/>
    <property type="match status" value="2"/>
</dbReference>
<dbReference type="EMBL" id="QKYD01000112">
    <property type="protein sequence ID" value="REI21214.1"/>
    <property type="molecule type" value="Genomic_DNA"/>
</dbReference>
<evidence type="ECO:0000256" key="1">
    <source>
        <dbReference type="SAM" id="MobiDB-lite"/>
    </source>
</evidence>
<dbReference type="InterPro" id="IPR041498">
    <property type="entry name" value="Big_6"/>
</dbReference>
<dbReference type="AlphaFoldDB" id="A0AAX1RVY6"/>
<gene>
    <name evidence="3" type="ORF">DOS76_07330</name>
</gene>